<comment type="caution">
    <text evidence="1">The sequence shown here is derived from an EMBL/GenBank/DDBJ whole genome shotgun (WGS) entry which is preliminary data.</text>
</comment>
<gene>
    <name evidence="1" type="ORF">DAVIS_02066</name>
</gene>
<evidence type="ECO:0000313" key="1">
    <source>
        <dbReference type="EMBL" id="RFZ42800.1"/>
    </source>
</evidence>
<name>A0A3E2MXK9_MYCMR</name>
<dbReference type="Proteomes" id="UP000257451">
    <property type="component" value="Unassembled WGS sequence"/>
</dbReference>
<dbReference type="AlphaFoldDB" id="A0A3E2MXK9"/>
<evidence type="ECO:0000313" key="2">
    <source>
        <dbReference type="Proteomes" id="UP000257451"/>
    </source>
</evidence>
<proteinExistence type="predicted"/>
<dbReference type="EMBL" id="PEDF01000062">
    <property type="protein sequence ID" value="RFZ42800.1"/>
    <property type="molecule type" value="Genomic_DNA"/>
</dbReference>
<reference evidence="1 2" key="1">
    <citation type="journal article" date="2018" name="Sci. Rep.">
        <title>Extensive genomic diversity among Mycobacterium marinum strains revealed by whole genome sequencing.</title>
        <authorList>
            <person name="Das S."/>
            <person name="Pettersson B.M."/>
            <person name="Behra P.R."/>
            <person name="Mallick A."/>
            <person name="Cheramie M."/>
            <person name="Ramesh M."/>
            <person name="Shirreff L."/>
            <person name="DuCote T."/>
            <person name="Dasgupta S."/>
            <person name="Ennis D.G."/>
            <person name="Kirsebom L.A."/>
        </authorList>
    </citation>
    <scope>NUCLEOTIDE SEQUENCE [LARGE SCALE GENOMIC DNA]</scope>
    <source>
        <strain evidence="1 2">Davis1</strain>
    </source>
</reference>
<protein>
    <submittedName>
        <fullName evidence="1">Uncharacterized protein</fullName>
    </submittedName>
</protein>
<sequence>MRYHWFAGDSILASSMRTNGWEYRCDATHHNCPVDSGSITIQPLAELLARGQILVLKHRTK</sequence>
<accession>A0A3E2MXK9</accession>
<organism evidence="1 2">
    <name type="scientific">Mycobacterium marinum</name>
    <dbReference type="NCBI Taxonomy" id="1781"/>
    <lineage>
        <taxon>Bacteria</taxon>
        <taxon>Bacillati</taxon>
        <taxon>Actinomycetota</taxon>
        <taxon>Actinomycetes</taxon>
        <taxon>Mycobacteriales</taxon>
        <taxon>Mycobacteriaceae</taxon>
        <taxon>Mycobacterium</taxon>
        <taxon>Mycobacterium ulcerans group</taxon>
    </lineage>
</organism>